<name>A0A0K1PMN6_9BACT</name>
<dbReference type="KEGG" id="llu:AKJ09_01335"/>
<dbReference type="Proteomes" id="UP000064967">
    <property type="component" value="Chromosome"/>
</dbReference>
<reference evidence="2 3" key="1">
    <citation type="submission" date="2015-08" db="EMBL/GenBank/DDBJ databases">
        <authorList>
            <person name="Babu N.S."/>
            <person name="Beckwith C.J."/>
            <person name="Beseler K.G."/>
            <person name="Brison A."/>
            <person name="Carone J.V."/>
            <person name="Caskin T.P."/>
            <person name="Diamond M."/>
            <person name="Durham M.E."/>
            <person name="Foxe J.M."/>
            <person name="Go M."/>
            <person name="Henderson B.A."/>
            <person name="Jones I.B."/>
            <person name="McGettigan J.A."/>
            <person name="Micheletti S.J."/>
            <person name="Nasrallah M.E."/>
            <person name="Ortiz D."/>
            <person name="Piller C.R."/>
            <person name="Privatt S.R."/>
            <person name="Schneider S.L."/>
            <person name="Sharp S."/>
            <person name="Smith T.C."/>
            <person name="Stanton J.D."/>
            <person name="Ullery H.E."/>
            <person name="Wilson R.J."/>
            <person name="Serrano M.G."/>
            <person name="Buck G."/>
            <person name="Lee V."/>
            <person name="Wang Y."/>
            <person name="Carvalho R."/>
            <person name="Voegtly L."/>
            <person name="Shi R."/>
            <person name="Duckworth R."/>
            <person name="Johnson A."/>
            <person name="Loviza R."/>
            <person name="Walstead R."/>
            <person name="Shah Z."/>
            <person name="Kiflezghi M."/>
            <person name="Wade K."/>
            <person name="Ball S.L."/>
            <person name="Bradley K.W."/>
            <person name="Asai D.J."/>
            <person name="Bowman C.A."/>
            <person name="Russell D.A."/>
            <person name="Pope W.H."/>
            <person name="Jacobs-Sera D."/>
            <person name="Hendrix R.W."/>
            <person name="Hatfull G.F."/>
        </authorList>
    </citation>
    <scope>NUCLEOTIDE SEQUENCE [LARGE SCALE GENOMIC DNA]</scope>
    <source>
        <strain evidence="2 3">DSM 27648</strain>
    </source>
</reference>
<accession>A0A0K1PMN6</accession>
<dbReference type="EMBL" id="CP012333">
    <property type="protein sequence ID" value="AKU94671.1"/>
    <property type="molecule type" value="Genomic_DNA"/>
</dbReference>
<protein>
    <submittedName>
        <fullName evidence="2">Uncharacterized protein</fullName>
    </submittedName>
</protein>
<sequence length="119" mass="12127">MNERLRTTVRLAWHSVVVLGLLSFAVLRCAPPDQCLRISDCARGMTCLDGDCVPADGDPSAETTATDAASSVTDASSNAVTKDASTGSSPDASGADAADSGSSDVETPDAGDEEDLTDF</sequence>
<evidence type="ECO:0000313" key="3">
    <source>
        <dbReference type="Proteomes" id="UP000064967"/>
    </source>
</evidence>
<proteinExistence type="predicted"/>
<dbReference type="STRING" id="1391654.AKJ09_01335"/>
<feature type="region of interest" description="Disordered" evidence="1">
    <location>
        <begin position="54"/>
        <end position="119"/>
    </location>
</feature>
<organism evidence="2 3">
    <name type="scientific">Labilithrix luteola</name>
    <dbReference type="NCBI Taxonomy" id="1391654"/>
    <lineage>
        <taxon>Bacteria</taxon>
        <taxon>Pseudomonadati</taxon>
        <taxon>Myxococcota</taxon>
        <taxon>Polyangia</taxon>
        <taxon>Polyangiales</taxon>
        <taxon>Labilitrichaceae</taxon>
        <taxon>Labilithrix</taxon>
    </lineage>
</organism>
<evidence type="ECO:0000313" key="2">
    <source>
        <dbReference type="EMBL" id="AKU94671.1"/>
    </source>
</evidence>
<feature type="compositionally biased region" description="Low complexity" evidence="1">
    <location>
        <begin position="60"/>
        <end position="104"/>
    </location>
</feature>
<dbReference type="RefSeq" id="WP_146646231.1">
    <property type="nucleotide sequence ID" value="NZ_CP012333.1"/>
</dbReference>
<feature type="compositionally biased region" description="Acidic residues" evidence="1">
    <location>
        <begin position="106"/>
        <end position="119"/>
    </location>
</feature>
<keyword evidence="3" id="KW-1185">Reference proteome</keyword>
<gene>
    <name evidence="2" type="ORF">AKJ09_01335</name>
</gene>
<dbReference type="AlphaFoldDB" id="A0A0K1PMN6"/>
<dbReference type="PATRIC" id="fig|1391654.3.peg.1352"/>
<evidence type="ECO:0000256" key="1">
    <source>
        <dbReference type="SAM" id="MobiDB-lite"/>
    </source>
</evidence>